<evidence type="ECO:0000256" key="9">
    <source>
        <dbReference type="ARBA" id="ARBA00023295"/>
    </source>
</evidence>
<keyword evidence="15" id="KW-1185">Reference proteome</keyword>
<keyword evidence="6" id="KW-0574">Periplasm</keyword>
<name>A0A7G2JSE4_9GAMM</name>
<dbReference type="EMBL" id="JGVP01000008">
    <property type="protein sequence ID" value="KFB89057.1"/>
    <property type="molecule type" value="Genomic_DNA"/>
</dbReference>
<dbReference type="PRINTS" id="PR01002">
    <property type="entry name" value="FLGFLGJ"/>
</dbReference>
<dbReference type="SMART" id="SM00047">
    <property type="entry name" value="LYZ2"/>
    <property type="match status" value="1"/>
</dbReference>
<dbReference type="FunFam" id="2.10.70.40:FF:000001">
    <property type="entry name" value="Flagellar assembly peptidoglycan hydrolase FlgJ"/>
    <property type="match status" value="1"/>
</dbReference>
<dbReference type="EMBL" id="DPSM01000015">
    <property type="protein sequence ID" value="HCK00213.1"/>
    <property type="molecule type" value="Genomic_DNA"/>
</dbReference>
<comment type="subcellular location">
    <subcellularLocation>
        <location evidence="2">Periplasm</location>
    </subcellularLocation>
</comment>
<dbReference type="GO" id="GO:0042597">
    <property type="term" value="C:periplasmic space"/>
    <property type="evidence" value="ECO:0007669"/>
    <property type="project" value="UniProtKB-SubCell"/>
</dbReference>
<accession>A0A7G2JSE4</accession>
<dbReference type="GO" id="GO:0044780">
    <property type="term" value="P:bacterial-type flagellum assembly"/>
    <property type="evidence" value="ECO:0007669"/>
    <property type="project" value="InterPro"/>
</dbReference>
<dbReference type="GO" id="GO:0071555">
    <property type="term" value="P:cell wall organization"/>
    <property type="evidence" value="ECO:0007669"/>
    <property type="project" value="UniProtKB-KW"/>
</dbReference>
<dbReference type="Proteomes" id="UP000028721">
    <property type="component" value="Unassembled WGS sequence"/>
</dbReference>
<keyword evidence="7" id="KW-1005">Bacterial flagellum biogenesis</keyword>
<dbReference type="Gene3D" id="1.10.530.10">
    <property type="match status" value="1"/>
</dbReference>
<evidence type="ECO:0000256" key="3">
    <source>
        <dbReference type="ARBA" id="ARBA00006880"/>
    </source>
</evidence>
<evidence type="ECO:0000256" key="2">
    <source>
        <dbReference type="ARBA" id="ARBA00004418"/>
    </source>
</evidence>
<feature type="domain" description="Mannosyl-glycoprotein endo-beta-N-acetylglucosamidase-like" evidence="12">
    <location>
        <begin position="144"/>
        <end position="306"/>
    </location>
</feature>
<evidence type="ECO:0000313" key="14">
    <source>
        <dbReference type="EMBL" id="KFB89057.1"/>
    </source>
</evidence>
<keyword evidence="8 13" id="KW-0378">Hydrolase</keyword>
<keyword evidence="9" id="KW-0326">Glycosidase</keyword>
<evidence type="ECO:0000256" key="11">
    <source>
        <dbReference type="ARBA" id="ARBA00030835"/>
    </source>
</evidence>
<dbReference type="GO" id="GO:0004040">
    <property type="term" value="F:amidase activity"/>
    <property type="evidence" value="ECO:0007669"/>
    <property type="project" value="InterPro"/>
</dbReference>
<evidence type="ECO:0000256" key="8">
    <source>
        <dbReference type="ARBA" id="ARBA00022801"/>
    </source>
</evidence>
<dbReference type="Pfam" id="PF01832">
    <property type="entry name" value="Glucosaminidase"/>
    <property type="match status" value="1"/>
</dbReference>
<evidence type="ECO:0000256" key="6">
    <source>
        <dbReference type="ARBA" id="ARBA00022764"/>
    </source>
</evidence>
<proteinExistence type="inferred from homology"/>
<dbReference type="Pfam" id="PF10135">
    <property type="entry name" value="Rod-binding"/>
    <property type="match status" value="1"/>
</dbReference>
<dbReference type="GeneID" id="75282751"/>
<evidence type="ECO:0000256" key="4">
    <source>
        <dbReference type="ARBA" id="ARBA00007974"/>
    </source>
</evidence>
<dbReference type="PANTHER" id="PTHR33308:SF9">
    <property type="entry name" value="PEPTIDOGLYCAN HYDROLASE FLGJ"/>
    <property type="match status" value="1"/>
</dbReference>
<gene>
    <name evidence="13" type="primary">flgJ</name>
    <name evidence="14" type="ORF">CR62_23155</name>
    <name evidence="13" type="ORF">DHV72_09310</name>
</gene>
<dbReference type="InterPro" id="IPR051056">
    <property type="entry name" value="Glycosyl_Hydrolase_73"/>
</dbReference>
<dbReference type="PANTHER" id="PTHR33308">
    <property type="entry name" value="PEPTIDOGLYCAN HYDROLASE FLGJ"/>
    <property type="match status" value="1"/>
</dbReference>
<comment type="caution">
    <text evidence="13">The sequence shown here is derived from an EMBL/GenBank/DDBJ whole genome shotgun (WGS) entry which is preliminary data.</text>
</comment>
<evidence type="ECO:0000313" key="13">
    <source>
        <dbReference type="EMBL" id="HCK00213.1"/>
    </source>
</evidence>
<keyword evidence="13" id="KW-0282">Flagellum</keyword>
<dbReference type="InterPro" id="IPR019301">
    <property type="entry name" value="Flagellar_prot_FlgJ_N"/>
</dbReference>
<dbReference type="GO" id="GO:0016798">
    <property type="term" value="F:hydrolase activity, acting on glycosyl bonds"/>
    <property type="evidence" value="ECO:0007669"/>
    <property type="project" value="UniProtKB-KW"/>
</dbReference>
<evidence type="ECO:0000259" key="12">
    <source>
        <dbReference type="SMART" id="SM00047"/>
    </source>
</evidence>
<sequence>MAGDLMAMSGAAYDAQALNGLKRDAAADPQGNLKQVAQQVEGMFVQMMLKSMRAALPQDGVLSSDQTRLYTSMYDQQIAQQMSQKGLGLADMMVKQMGNANTVPSETAGLSPMALDNEVLQTLPNQALEQMIRRAVPKAPSAAPLTLNNGNFVARLSIPARVASQQSGIPHQLIVAQAALESGWGQREIPTAEGTPSYNLFGIKAGGNWDGPVTEITTTEFEQGAAKKIKAKFRVYGSYVEAMADYVKLLTNNPRYADVANARSPEQAAHALQRAGYATDPQYANKLVSVIQQMKNTGEQVIKAYTHDLKDLF</sequence>
<dbReference type="Gene3D" id="2.10.70.40">
    <property type="entry name" value="peptidoglycan hydrolase"/>
    <property type="match status" value="1"/>
</dbReference>
<protein>
    <recommendedName>
        <fullName evidence="5">Peptidoglycan hydrolase FlgJ</fullName>
    </recommendedName>
    <alternativeName>
        <fullName evidence="11">Muramidase FlgJ</fullName>
    </alternativeName>
</protein>
<evidence type="ECO:0000313" key="15">
    <source>
        <dbReference type="Proteomes" id="UP000028721"/>
    </source>
</evidence>
<keyword evidence="13" id="KW-0969">Cilium</keyword>
<dbReference type="NCBIfam" id="TIGR02541">
    <property type="entry name" value="flagell_FlgJ"/>
    <property type="match status" value="1"/>
</dbReference>
<comment type="similarity">
    <text evidence="3">In the N-terminal section; belongs to the FlgJ family.</text>
</comment>
<keyword evidence="13" id="KW-0966">Cell projection</keyword>
<evidence type="ECO:0000256" key="7">
    <source>
        <dbReference type="ARBA" id="ARBA00022795"/>
    </source>
</evidence>
<dbReference type="InterPro" id="IPR002901">
    <property type="entry name" value="MGlyc_endo_b_GlcNAc-like_dom"/>
</dbReference>
<comment type="function">
    <text evidence="1">Flagellum-specific muramidase which hydrolyzes the peptidoglycan layer to assemble the rod structure in the periplasmic space.</text>
</comment>
<dbReference type="GO" id="GO:0071973">
    <property type="term" value="P:bacterial-type flagellum-dependent cell motility"/>
    <property type="evidence" value="ECO:0007669"/>
    <property type="project" value="TreeGrafter"/>
</dbReference>
<evidence type="ECO:0000256" key="1">
    <source>
        <dbReference type="ARBA" id="ARBA00002954"/>
    </source>
</evidence>
<evidence type="ECO:0000256" key="10">
    <source>
        <dbReference type="ARBA" id="ARBA00023316"/>
    </source>
</evidence>
<evidence type="ECO:0000313" key="16">
    <source>
        <dbReference type="Proteomes" id="UP000262210"/>
    </source>
</evidence>
<dbReference type="Proteomes" id="UP000262210">
    <property type="component" value="Unassembled WGS sequence"/>
</dbReference>
<comment type="similarity">
    <text evidence="4">In the C-terminal section; belongs to the glycosyl hydrolase 73 family.</text>
</comment>
<dbReference type="InterPro" id="IPR013377">
    <property type="entry name" value="FlgJ"/>
</dbReference>
<evidence type="ECO:0000256" key="5">
    <source>
        <dbReference type="ARBA" id="ARBA00013433"/>
    </source>
</evidence>
<dbReference type="RefSeq" id="WP_037419000.1">
    <property type="nucleotide sequence ID" value="NZ_CAMIQM010000002.1"/>
</dbReference>
<organism evidence="13 16">
    <name type="scientific">Serratia grimesii</name>
    <dbReference type="NCBI Taxonomy" id="82995"/>
    <lineage>
        <taxon>Bacteria</taxon>
        <taxon>Pseudomonadati</taxon>
        <taxon>Pseudomonadota</taxon>
        <taxon>Gammaproteobacteria</taxon>
        <taxon>Enterobacterales</taxon>
        <taxon>Yersiniaceae</taxon>
        <taxon>Serratia</taxon>
    </lineage>
</organism>
<dbReference type="AlphaFoldDB" id="A0A7G2JSE4"/>
<reference evidence="14 15" key="1">
    <citation type="submission" date="2014-03" db="EMBL/GenBank/DDBJ databases">
        <title>Draft genome sequence of the Serratia grimesii strain a2.</title>
        <authorList>
            <person name="Toymentseva A."/>
            <person name="Kazakov S."/>
            <person name="Giliazeva A."/>
            <person name="Ismagilova R."/>
            <person name="Shah R."/>
            <person name="Sharipova M."/>
            <person name="Khaitlina S."/>
            <person name="Mardanova A."/>
        </authorList>
    </citation>
    <scope>NUCLEOTIDE SEQUENCE [LARGE SCALE GENOMIC DNA]</scope>
    <source>
        <strain evidence="14 15">A2</strain>
    </source>
</reference>
<keyword evidence="10" id="KW-0961">Cell wall biogenesis/degradation</keyword>
<reference evidence="13 16" key="2">
    <citation type="journal article" date="2018" name="Nat. Biotechnol.">
        <title>A standardized bacterial taxonomy based on genome phylogeny substantially revises the tree of life.</title>
        <authorList>
            <person name="Parks D.H."/>
            <person name="Chuvochina M."/>
            <person name="Waite D.W."/>
            <person name="Rinke C."/>
            <person name="Skarshewski A."/>
            <person name="Chaumeil P.A."/>
            <person name="Hugenholtz P."/>
        </authorList>
    </citation>
    <scope>NUCLEOTIDE SEQUENCE [LARGE SCALE GENOMIC DNA]</scope>
    <source>
        <strain evidence="13">UBA11264</strain>
    </source>
</reference>